<evidence type="ECO:0000256" key="3">
    <source>
        <dbReference type="ARBA" id="ARBA00022490"/>
    </source>
</evidence>
<comment type="cofactor">
    <cofactor evidence="1">
        <name>Mn(2+)</name>
        <dbReference type="ChEBI" id="CHEBI:29035"/>
    </cofactor>
</comment>
<dbReference type="PANTHER" id="PTHR11183">
    <property type="entry name" value="GLYCOGENIN SUBFAMILY MEMBER"/>
    <property type="match status" value="1"/>
</dbReference>
<evidence type="ECO:0000256" key="5">
    <source>
        <dbReference type="ARBA" id="ARBA00022723"/>
    </source>
</evidence>
<evidence type="ECO:0000256" key="4">
    <source>
        <dbReference type="ARBA" id="ARBA00022679"/>
    </source>
</evidence>
<dbReference type="Proteomes" id="UP000820818">
    <property type="component" value="Linkage Group LG2"/>
</dbReference>
<evidence type="ECO:0000256" key="2">
    <source>
        <dbReference type="ARBA" id="ARBA00004496"/>
    </source>
</evidence>
<dbReference type="Pfam" id="PF01501">
    <property type="entry name" value="Glyco_transf_8"/>
    <property type="match status" value="1"/>
</dbReference>
<keyword evidence="7" id="KW-0325">Glycoprotein</keyword>
<evidence type="ECO:0000313" key="14">
    <source>
        <dbReference type="EMBL" id="KAI9563061.1"/>
    </source>
</evidence>
<dbReference type="AlphaFoldDB" id="A0AAD5KYK1"/>
<dbReference type="InterPro" id="IPR050587">
    <property type="entry name" value="GNT1/Glycosyltrans_8"/>
</dbReference>
<comment type="function">
    <text evidence="13">Self-glucosylating initiator of glycogen synthesis. It catalyzes the formation of a short alpha (1,4)-glucosyl chain covalently attached via a glucose 1-O-tyrosyl linkage to internal tyrosine residues and these chains act as primers for the elongation reaction catalyzed by glycogen synthase.</text>
</comment>
<dbReference type="InterPro" id="IPR002495">
    <property type="entry name" value="Glyco_trans_8"/>
</dbReference>
<proteinExistence type="inferred from homology"/>
<comment type="catalytic activity">
    <reaction evidence="11">
        <text>[1,4-alpha-D-glucosyl](n)-L-tyrosyl-[glycogenin] + UDP-alpha-D-glucose = [1,4-alpha-D-glucosyl](n+1)-L-tyrosyl-[glycogenin] + UDP + H(+)</text>
        <dbReference type="Rhea" id="RHEA:56560"/>
        <dbReference type="Rhea" id="RHEA-COMP:14606"/>
        <dbReference type="Rhea" id="RHEA-COMP:14607"/>
        <dbReference type="ChEBI" id="CHEBI:15378"/>
        <dbReference type="ChEBI" id="CHEBI:58223"/>
        <dbReference type="ChEBI" id="CHEBI:58885"/>
        <dbReference type="ChEBI" id="CHEBI:140574"/>
        <dbReference type="EC" id="2.4.1.186"/>
    </reaction>
</comment>
<dbReference type="InterPro" id="IPR029044">
    <property type="entry name" value="Nucleotide-diphossugar_trans"/>
</dbReference>
<dbReference type="EMBL" id="WJBH02000002">
    <property type="protein sequence ID" value="KAI9563061.1"/>
    <property type="molecule type" value="Genomic_DNA"/>
</dbReference>
<dbReference type="Gene3D" id="3.90.550.10">
    <property type="entry name" value="Spore Coat Polysaccharide Biosynthesis Protein SpsA, Chain A"/>
    <property type="match status" value="1"/>
</dbReference>
<comment type="catalytic activity">
    <reaction evidence="12">
        <text>L-tyrosyl-[glycogenin] + UDP-alpha-D-glucose = alpha-D-glucosyl-L-tyrosyl-[glycogenin] + UDP + H(+)</text>
        <dbReference type="Rhea" id="RHEA:23360"/>
        <dbReference type="Rhea" id="RHEA-COMP:14604"/>
        <dbReference type="Rhea" id="RHEA-COMP:14605"/>
        <dbReference type="ChEBI" id="CHEBI:15378"/>
        <dbReference type="ChEBI" id="CHEBI:46858"/>
        <dbReference type="ChEBI" id="CHEBI:58223"/>
        <dbReference type="ChEBI" id="CHEBI:58885"/>
        <dbReference type="ChEBI" id="CHEBI:140573"/>
        <dbReference type="EC" id="2.4.1.186"/>
    </reaction>
</comment>
<keyword evidence="6" id="KW-0320">Glycogen biosynthesis</keyword>
<dbReference type="SUPFAM" id="SSF53448">
    <property type="entry name" value="Nucleotide-diphospho-sugar transferases"/>
    <property type="match status" value="1"/>
</dbReference>
<evidence type="ECO:0000256" key="7">
    <source>
        <dbReference type="ARBA" id="ARBA00023180"/>
    </source>
</evidence>
<name>A0AAD5KYK1_9CRUS</name>
<keyword evidence="5" id="KW-0479">Metal-binding</keyword>
<dbReference type="GO" id="GO:0008466">
    <property type="term" value="F:glycogenin glucosyltransferase activity"/>
    <property type="evidence" value="ECO:0007669"/>
    <property type="project" value="UniProtKB-EC"/>
</dbReference>
<sequence length="444" mass="48894">MNSLRRIDYMTEAWVTLATNDSYAVGALVLAHSLKSVNSTRPLVVMITDQVSSAMRNRLSEVSCRVQEVNVMDSQDSAHLALLARPELGITFTKLHCWTLTEFSKCVFLDADTLVIQNCDELFDREEFSAAADAGWPDCFNSGVFVFRPSMETYGKLVAFAVAEGSFDGGDQGLLNSYFSDWATKDISRRLPFIYNMTASASYSYRPAYKQFGKNVRIVHFIGSPKPWQASEASAFQNPVPGDHIAHWWRIFICYVLPYLSSDMSATLTPDLEIPSVSTSDLEIPSGSTSDLDIASISTSNHYSFAPVQLSSDLPLPSTTVPRPSFIESDSFASDTDSAQPEHVSHVNLSFFGISLVSPRLTGVAAQFSQLTVKEVPEPVADKQDEKPLVSSPPEVTVEAAAAVDSGPSSREAWEHGFIDYTGRDSFDNIMQKIKKTLESNKKP</sequence>
<dbReference type="GO" id="GO:0046872">
    <property type="term" value="F:metal ion binding"/>
    <property type="evidence" value="ECO:0007669"/>
    <property type="project" value="UniProtKB-KW"/>
</dbReference>
<dbReference type="GO" id="GO:0005978">
    <property type="term" value="P:glycogen biosynthetic process"/>
    <property type="evidence" value="ECO:0007669"/>
    <property type="project" value="UniProtKB-KW"/>
</dbReference>
<keyword evidence="3" id="KW-0963">Cytoplasm</keyword>
<evidence type="ECO:0000256" key="10">
    <source>
        <dbReference type="ARBA" id="ARBA00038934"/>
    </source>
</evidence>
<comment type="similarity">
    <text evidence="9">Belongs to the glycosyltransferase 8 family. Glycogenin subfamily.</text>
</comment>
<evidence type="ECO:0000256" key="12">
    <source>
        <dbReference type="ARBA" id="ARBA00052293"/>
    </source>
</evidence>
<evidence type="ECO:0000256" key="13">
    <source>
        <dbReference type="ARBA" id="ARBA00057883"/>
    </source>
</evidence>
<comment type="caution">
    <text evidence="14">The sequence shown here is derived from an EMBL/GenBank/DDBJ whole genome shotgun (WGS) entry which is preliminary data.</text>
</comment>
<evidence type="ECO:0000256" key="8">
    <source>
        <dbReference type="ARBA" id="ARBA00023211"/>
    </source>
</evidence>
<keyword evidence="4" id="KW-0808">Transferase</keyword>
<dbReference type="EC" id="2.4.1.186" evidence="10"/>
<organism evidence="14 15">
    <name type="scientific">Daphnia sinensis</name>
    <dbReference type="NCBI Taxonomy" id="1820382"/>
    <lineage>
        <taxon>Eukaryota</taxon>
        <taxon>Metazoa</taxon>
        <taxon>Ecdysozoa</taxon>
        <taxon>Arthropoda</taxon>
        <taxon>Crustacea</taxon>
        <taxon>Branchiopoda</taxon>
        <taxon>Diplostraca</taxon>
        <taxon>Cladocera</taxon>
        <taxon>Anomopoda</taxon>
        <taxon>Daphniidae</taxon>
        <taxon>Daphnia</taxon>
        <taxon>Daphnia similis group</taxon>
    </lineage>
</organism>
<evidence type="ECO:0000256" key="6">
    <source>
        <dbReference type="ARBA" id="ARBA00023056"/>
    </source>
</evidence>
<reference evidence="14 15" key="1">
    <citation type="submission" date="2022-05" db="EMBL/GenBank/DDBJ databases">
        <title>A multi-omics perspective on studying reproductive biology in Daphnia sinensis.</title>
        <authorList>
            <person name="Jia J."/>
        </authorList>
    </citation>
    <scope>NUCLEOTIDE SEQUENCE [LARGE SCALE GENOMIC DNA]</scope>
    <source>
        <strain evidence="14 15">WSL</strain>
    </source>
</reference>
<accession>A0AAD5KYK1</accession>
<keyword evidence="15" id="KW-1185">Reference proteome</keyword>
<gene>
    <name evidence="14" type="ORF">GHT06_010518</name>
</gene>
<dbReference type="FunFam" id="3.90.550.10:FF:000092">
    <property type="entry name" value="Glycogenin 2"/>
    <property type="match status" value="1"/>
</dbReference>
<dbReference type="GO" id="GO:0005737">
    <property type="term" value="C:cytoplasm"/>
    <property type="evidence" value="ECO:0007669"/>
    <property type="project" value="UniProtKB-SubCell"/>
</dbReference>
<keyword evidence="8" id="KW-0464">Manganese</keyword>
<evidence type="ECO:0000313" key="15">
    <source>
        <dbReference type="Proteomes" id="UP000820818"/>
    </source>
</evidence>
<protein>
    <recommendedName>
        <fullName evidence="10">glycogenin glucosyltransferase</fullName>
        <ecNumber evidence="10">2.4.1.186</ecNumber>
    </recommendedName>
</protein>
<evidence type="ECO:0000256" key="1">
    <source>
        <dbReference type="ARBA" id="ARBA00001936"/>
    </source>
</evidence>
<comment type="subcellular location">
    <subcellularLocation>
        <location evidence="2">Cytoplasm</location>
    </subcellularLocation>
</comment>
<evidence type="ECO:0000256" key="11">
    <source>
        <dbReference type="ARBA" id="ARBA00050886"/>
    </source>
</evidence>
<evidence type="ECO:0000256" key="9">
    <source>
        <dbReference type="ARBA" id="ARBA00038162"/>
    </source>
</evidence>
<dbReference type="CDD" id="cd02537">
    <property type="entry name" value="GT8_Glycogenin"/>
    <property type="match status" value="1"/>
</dbReference>